<evidence type="ECO:0000256" key="1">
    <source>
        <dbReference type="SAM" id="Phobius"/>
    </source>
</evidence>
<feature type="transmembrane region" description="Helical" evidence="1">
    <location>
        <begin position="705"/>
        <end position="726"/>
    </location>
</feature>
<feature type="transmembrane region" description="Helical" evidence="1">
    <location>
        <begin position="640"/>
        <end position="660"/>
    </location>
</feature>
<keyword evidence="4" id="KW-1185">Reference proteome</keyword>
<dbReference type="Pfam" id="PF20155">
    <property type="entry name" value="TMP_3"/>
    <property type="match status" value="1"/>
</dbReference>
<sequence>MADSKATSLGTAWLDVVPSFKGLRGQIAKVLSDSTTANAVTAASEGWAHRIGESLSSGIGGALERIGKIGLGGVAAGLGGVAASMAAVVPAAIQGSDATDKFKNTLRFADVDPSRIEELTAAAQKYADQTVYDLSDIQSVTAQLAANGVKDFDKMAEAAGNVNAISGGTKETFKQVALALVQINGAGKLATQDWNQIAAAIPGASGKLQEAMKANGAYTGNFRDAMAKGEITAEEFNQALMDLGFTDVAIEAAKTATTFEGAWGNFQAALEKGVTQNLNRIKEPLTSIINSLGDQLGPAFDSAGRYADAFAKKLKPIADGLAGGSLTLEDIGRAAAAAAGGFAALAGAGSLLSDPQAILGFFDAIPDIPSVTAGLSGLGDAVRTHLGEVPGALAEARAQWGERLDDLGRLVRERASVLGDAFGGAPKRAAAALAGFGEAVAGRITSAAGAVRDAAAQFAGTVGSRLQALGSGIAERMSVVTEPLAALGSRVAAPVRAAASKVGEWVAPIGRAFDGLGGRVAGALGQVGSRGAQALQAAAGPLSSAAEGLLGQVGMFLNPARFGKVLAFGSIVAVAVAGLGAVIQASGGEVLTQIQGFISNAILKIAEIGPQLVSAAPKLIETGAEAVTTIIKGITQVAPVLFADAGLLISGLVSALGSWLPQLVPAGVEMVMTIIKGLVGMLPGLISAGADLIRGLASGIADSIPVVTAALPQVLTALVGALAAGAPQLIDAGTGMLLGLISGLVAALPTLTAAVPQIIGSVVTTIVTALPQLIDAGTQVLQALIGGLVAAIPLLVEMLPQIVQTVVGVLVENLPAIIEAGVGLLSALIQGLVQAIPLLVEMLPQIITSVVDTLVANLPAVVEAGVQLLVALITGLVQAIPQLVGMLPEIITTIVTTLVQNIPRILEAGVQILKGLVSGISDALPQLWELVKSIPGKLLGFLAGIPGQMVESGKKIIGGLIDGIGSMVSSAVDAVGGVLGAIRDWLPFSPAKKGPFSGRGWTLYSGQSIVEALAEGARQSAPSFEAAVADAMAAGRDQIDDLESGALRFHASLGGASGLAGLQVEGPQYVVVRDADDALVGRMRVEASGEVGRALAPASRASIRQTIGF</sequence>
<keyword evidence="1" id="KW-1133">Transmembrane helix</keyword>
<feature type="transmembrane region" description="Helical" evidence="1">
    <location>
        <begin position="565"/>
        <end position="583"/>
    </location>
</feature>
<proteinExistence type="predicted"/>
<feature type="transmembrane region" description="Helical" evidence="1">
    <location>
        <begin position="860"/>
        <end position="880"/>
    </location>
</feature>
<keyword evidence="1" id="KW-0472">Membrane</keyword>
<dbReference type="Proteomes" id="UP000004578">
    <property type="component" value="Unassembled WGS sequence"/>
</dbReference>
<evidence type="ECO:0000313" key="4">
    <source>
        <dbReference type="Proteomes" id="UP000004578"/>
    </source>
</evidence>
<accession>J0MTA0</accession>
<comment type="caution">
    <text evidence="3">The sequence shown here is derived from an EMBL/GenBank/DDBJ whole genome shotgun (WGS) entry which is preliminary data.</text>
</comment>
<feature type="transmembrane region" description="Helical" evidence="1">
    <location>
        <begin position="780"/>
        <end position="799"/>
    </location>
</feature>
<dbReference type="InterPro" id="IPR011989">
    <property type="entry name" value="ARM-like"/>
</dbReference>
<dbReference type="Gene3D" id="1.25.10.10">
    <property type="entry name" value="Leucine-rich Repeat Variant"/>
    <property type="match status" value="1"/>
</dbReference>
<dbReference type="SUPFAM" id="SSF48371">
    <property type="entry name" value="ARM repeat"/>
    <property type="match status" value="1"/>
</dbReference>
<gene>
    <name evidence="3" type="ORF">HMPREF1317_0132</name>
</gene>
<dbReference type="NCBIfam" id="TIGR02675">
    <property type="entry name" value="tape_meas_nterm"/>
    <property type="match status" value="1"/>
</dbReference>
<feature type="domain" description="Tape measure protein N-terminal" evidence="2">
    <location>
        <begin position="92"/>
        <end position="275"/>
    </location>
</feature>
<name>J0MTA0_9ACTO</name>
<dbReference type="InterPro" id="IPR016024">
    <property type="entry name" value="ARM-type_fold"/>
</dbReference>
<feature type="transmembrane region" description="Helical" evidence="1">
    <location>
        <begin position="672"/>
        <end position="693"/>
    </location>
</feature>
<dbReference type="InterPro" id="IPR013491">
    <property type="entry name" value="Tape_meas_N"/>
</dbReference>
<keyword evidence="1" id="KW-0812">Transmembrane</keyword>
<dbReference type="RefSeq" id="WP_005872803.1">
    <property type="nucleotide sequence ID" value="NZ_AKFS01000302.1"/>
</dbReference>
<evidence type="ECO:0000259" key="2">
    <source>
        <dbReference type="Pfam" id="PF20155"/>
    </source>
</evidence>
<protein>
    <submittedName>
        <fullName evidence="3">Tape measure domain protein</fullName>
    </submittedName>
</protein>
<dbReference type="EMBL" id="AKFS01000302">
    <property type="protein sequence ID" value="EJF35287.1"/>
    <property type="molecule type" value="Genomic_DNA"/>
</dbReference>
<reference evidence="3 4" key="1">
    <citation type="submission" date="2012-05" db="EMBL/GenBank/DDBJ databases">
        <authorList>
            <person name="Harkins D.M."/>
            <person name="Madupu R."/>
            <person name="Durkin A.S."/>
            <person name="Torralba M."/>
            <person name="Methe B."/>
            <person name="Sutton G.G."/>
            <person name="Nelson K.E."/>
        </authorList>
    </citation>
    <scope>NUCLEOTIDE SEQUENCE [LARGE SCALE GENOMIC DNA]</scope>
    <source>
        <strain evidence="3 4">F0490</strain>
    </source>
</reference>
<feature type="transmembrane region" description="Helical" evidence="1">
    <location>
        <begin position="820"/>
        <end position="840"/>
    </location>
</feature>
<evidence type="ECO:0000313" key="3">
    <source>
        <dbReference type="EMBL" id="EJF35287.1"/>
    </source>
</evidence>
<dbReference type="AlphaFoldDB" id="J0MTA0"/>
<organism evidence="3 4">
    <name type="scientific">Schaalia georgiae F0490</name>
    <dbReference type="NCBI Taxonomy" id="1125717"/>
    <lineage>
        <taxon>Bacteria</taxon>
        <taxon>Bacillati</taxon>
        <taxon>Actinomycetota</taxon>
        <taxon>Actinomycetes</taxon>
        <taxon>Actinomycetales</taxon>
        <taxon>Actinomycetaceae</taxon>
        <taxon>Schaalia</taxon>
    </lineage>
</organism>
<dbReference type="PATRIC" id="fig|1125717.3.peg.2011"/>